<dbReference type="GO" id="GO:0032982">
    <property type="term" value="C:myosin filament"/>
    <property type="evidence" value="ECO:0007669"/>
    <property type="project" value="TreeGrafter"/>
</dbReference>
<dbReference type="Gene3D" id="3.30.70.1590">
    <property type="match status" value="1"/>
</dbReference>
<accession>A0AAV3ZJL9</accession>
<evidence type="ECO:0000256" key="3">
    <source>
        <dbReference type="ARBA" id="ARBA00023054"/>
    </source>
</evidence>
<dbReference type="GO" id="GO:0031032">
    <property type="term" value="P:actomyosin structure organization"/>
    <property type="evidence" value="ECO:0007669"/>
    <property type="project" value="TreeGrafter"/>
</dbReference>
<dbReference type="InterPro" id="IPR002928">
    <property type="entry name" value="Myosin_tail"/>
</dbReference>
<dbReference type="Gene3D" id="1.20.58.530">
    <property type="match status" value="1"/>
</dbReference>
<keyword evidence="6" id="KW-0009">Actin-binding</keyword>
<dbReference type="GO" id="GO:0005524">
    <property type="term" value="F:ATP binding"/>
    <property type="evidence" value="ECO:0007669"/>
    <property type="project" value="UniProtKB-UniRule"/>
</dbReference>
<feature type="binding site" evidence="6">
    <location>
        <begin position="153"/>
        <end position="160"/>
    </location>
    <ligand>
        <name>ATP</name>
        <dbReference type="ChEBI" id="CHEBI:30616"/>
    </ligand>
</feature>
<dbReference type="GO" id="GO:0005737">
    <property type="term" value="C:cytoplasm"/>
    <property type="evidence" value="ECO:0007669"/>
    <property type="project" value="TreeGrafter"/>
</dbReference>
<organism evidence="10 11">
    <name type="scientific">Plakobranchus ocellatus</name>
    <dbReference type="NCBI Taxonomy" id="259542"/>
    <lineage>
        <taxon>Eukaryota</taxon>
        <taxon>Metazoa</taxon>
        <taxon>Spiralia</taxon>
        <taxon>Lophotrochozoa</taxon>
        <taxon>Mollusca</taxon>
        <taxon>Gastropoda</taxon>
        <taxon>Heterobranchia</taxon>
        <taxon>Euthyneura</taxon>
        <taxon>Panpulmonata</taxon>
        <taxon>Sacoglossa</taxon>
        <taxon>Placobranchoidea</taxon>
        <taxon>Plakobranchidae</taxon>
        <taxon>Plakobranchus</taxon>
    </lineage>
</organism>
<dbReference type="Pfam" id="PF00063">
    <property type="entry name" value="Myosin_head"/>
    <property type="match status" value="1"/>
</dbReference>
<keyword evidence="1 6" id="KW-0547">Nucleotide-binding</keyword>
<dbReference type="PANTHER" id="PTHR45615">
    <property type="entry name" value="MYOSIN HEAVY CHAIN, NON-MUSCLE"/>
    <property type="match status" value="1"/>
</dbReference>
<dbReference type="GO" id="GO:0051015">
    <property type="term" value="F:actin filament binding"/>
    <property type="evidence" value="ECO:0007669"/>
    <property type="project" value="TreeGrafter"/>
</dbReference>
<evidence type="ECO:0000313" key="10">
    <source>
        <dbReference type="EMBL" id="GFN95506.1"/>
    </source>
</evidence>
<dbReference type="Pfam" id="PF01576">
    <property type="entry name" value="Myosin_tail_1"/>
    <property type="match status" value="1"/>
</dbReference>
<evidence type="ECO:0000256" key="8">
    <source>
        <dbReference type="SAM" id="MobiDB-lite"/>
    </source>
</evidence>
<evidence type="ECO:0000256" key="6">
    <source>
        <dbReference type="PROSITE-ProRule" id="PRU00782"/>
    </source>
</evidence>
<comment type="caution">
    <text evidence="6">Lacks conserved residue(s) required for the propagation of feature annotation.</text>
</comment>
<comment type="similarity">
    <text evidence="6">Belongs to the TRAFAC class myosin-kinesin ATPase superfamily. Myosin family.</text>
</comment>
<dbReference type="Gene3D" id="1.20.5.340">
    <property type="match status" value="1"/>
</dbReference>
<feature type="compositionally biased region" description="Basic and acidic residues" evidence="8">
    <location>
        <begin position="1216"/>
        <end position="1225"/>
    </location>
</feature>
<sequence length="1621" mass="183942">MQAEKVWLIHRGGFSEAYLQSRSDAPGGPPEGRVRVRLESGDVIEVDEDDIEKANPPQFDRAEDLASLRYLNESSALHTLRQRFAANLIHTYAGPQLLVVNPMQQLPIYAEKIIQLLKGCKQEDMPPHIFSMGQVLYRDMLSTRRDQSLLLMGKSGSGKTTNAQYVLHYLIAAAGCVGGVLSVEKLASVYTLLHAFGNSRTSLNVNASRYTQVFTLDFDQSGQIGSASVQALMFEKTRIVRRPEAESTFSIFYQLLAGADSSLKNDLQLPASGDSNLFMTLPQKPEDKQRAGEDWVNVLQAFDNLTFSSEEVKAILCVLAAIYHLGHAGATKGPTNKPQFAKPAAAQRAATLLGTSVEELTKSCFSGGGGGGSTLSRATSLRVSGAMDRPAYLPSDAGASAQDCLEGFVVGLYSEVFNAVVSLINRSLSSSVRAITSITLVDCPGFQSPGSGSGRSTGATFEDLCHNYTHERMQAFFHDVALATPQERYTKEDIELDFDVVTSSPTTIVNLLDKPPQQGVMRSSSSDLKNPDKKGLLWILDEEAVFPGASEDTFMERLLQEHSQQPIRKDSLLRKGSLGNTFVLNHNQGTTPVQYNAQGWLKACRENPTSKNAQLLLQDSKKPSVAQLFTSMKGQSVGLVSGSVGGMEGSTSLRRVGSMRRTFMSGQAGLKKKSICLQVKFNVDSIIDILRKTQVHFVHCLLPQHLAGLGEMQKQEDNIVNIPLVRNQLRSNQLLEATRLFRHGFPDSMSFSDFVNKFEPLVPGLSKAGRGDGDENLVSGLILENLDVDKLNYRIGNTRVFFRPGSLAQLDLNRDEKFTGIVEQFQALCRGYLGRKKLEKLKVQQTAIKCIQRNVKKYLQIREWEWWRLYTKVKPILNVHRTEEELKEKEAEIEMLQTRNEKLEKDRADYKTQCDKLENRLAEVTADLAEENTTSAEAAELLEQESAERMRLEKELRDTQNKLTSLKRQNEKLQMEVVQTRLWQAEGVEDGLDDDREDDSVYKPRYERLVKELQITKKQLQQQHEEEMEAELQSRKLLERRAVAEAEEQRRQVQVAKKKAQRLATETQDTKLHLEEQMTRNNELERKQRRFDNELSMAHEDSREEKTLREKLQRERDQLLSEKYTLEQTLQQSRMEYESQAEKAERLEKEMNDLLLTGKDNSENWLHSNQAVSLKKSKHDLEAKIQEQEDELDDQAGQIQQLEQAKLRLEMNLEKGKQQHAKELEEKEQELEEMRYKTQKKLRQLESQLEEEYEQKKRVQEEKLALERKLQETVGRGAPQDQDNEKRLKRQLRKTRALLSDASAALAKHQGGEGGSRQQMAALANALDDAQFAAAAATKAKKRVELEVQELQQQIDELTRAKQEAESRSMQVLREKTDVQTRLEEVEEDLNDVMKKYKAAVQQQSVDQITLTDQMTQIEELTGERDKLKQEANDLQSRMQSYDNTMVDKHKVERLEAKIRELESKLELEVTTRQRLETSLGRTKEQVDRLTSEKEELNMHKLTAEEGSKRLQKQLREMREELGDTQKREMEAAQRKKELESRVEELEGEHEQNQSDLKIALKRIHDLQAALEEDLDSDAEGLVSDSEPGFSGDDDEDDDDDDDDDDEDGVNHISSHSRKGQ</sequence>
<dbReference type="Gene3D" id="3.40.850.10">
    <property type="entry name" value="Kinesin motor domain"/>
    <property type="match status" value="1"/>
</dbReference>
<evidence type="ECO:0000313" key="11">
    <source>
        <dbReference type="Proteomes" id="UP000735302"/>
    </source>
</evidence>
<dbReference type="InterPro" id="IPR001609">
    <property type="entry name" value="Myosin_head_motor_dom-like"/>
</dbReference>
<comment type="caution">
    <text evidence="10">The sequence shown here is derived from an EMBL/GenBank/DDBJ whole genome shotgun (WGS) entry which is preliminary data.</text>
</comment>
<dbReference type="InterPro" id="IPR027417">
    <property type="entry name" value="P-loop_NTPase"/>
</dbReference>
<evidence type="ECO:0000256" key="2">
    <source>
        <dbReference type="ARBA" id="ARBA00022840"/>
    </source>
</evidence>
<dbReference type="PANTHER" id="PTHR45615:SF36">
    <property type="entry name" value="MYOSIN HEAVY CHAIN-LIKE, ISOFORM B-RELATED"/>
    <property type="match status" value="1"/>
</dbReference>
<keyword evidence="11" id="KW-1185">Reference proteome</keyword>
<dbReference type="EMBL" id="BLXT01002514">
    <property type="protein sequence ID" value="GFN95506.1"/>
    <property type="molecule type" value="Genomic_DNA"/>
</dbReference>
<feature type="region of interest" description="Disordered" evidence="8">
    <location>
        <begin position="1572"/>
        <end position="1621"/>
    </location>
</feature>
<reference evidence="10 11" key="1">
    <citation type="journal article" date="2021" name="Elife">
        <title>Chloroplast acquisition without the gene transfer in kleptoplastic sea slugs, Plakobranchus ocellatus.</title>
        <authorList>
            <person name="Maeda T."/>
            <person name="Takahashi S."/>
            <person name="Yoshida T."/>
            <person name="Shimamura S."/>
            <person name="Takaki Y."/>
            <person name="Nagai Y."/>
            <person name="Toyoda A."/>
            <person name="Suzuki Y."/>
            <person name="Arimoto A."/>
            <person name="Ishii H."/>
            <person name="Satoh N."/>
            <person name="Nishiyama T."/>
            <person name="Hasebe M."/>
            <person name="Maruyama T."/>
            <person name="Minagawa J."/>
            <person name="Obokata J."/>
            <person name="Shigenobu S."/>
        </authorList>
    </citation>
    <scope>NUCLEOTIDE SEQUENCE [LARGE SCALE GENOMIC DNA]</scope>
</reference>
<dbReference type="PROSITE" id="PS51456">
    <property type="entry name" value="MYOSIN_MOTOR"/>
    <property type="match status" value="1"/>
</dbReference>
<dbReference type="GO" id="GO:0016460">
    <property type="term" value="C:myosin II complex"/>
    <property type="evidence" value="ECO:0007669"/>
    <property type="project" value="TreeGrafter"/>
</dbReference>
<feature type="domain" description="Myosin motor" evidence="9">
    <location>
        <begin position="60"/>
        <end position="815"/>
    </location>
</feature>
<proteinExistence type="inferred from homology"/>
<evidence type="ECO:0000256" key="4">
    <source>
        <dbReference type="ARBA" id="ARBA00023123"/>
    </source>
</evidence>
<dbReference type="GO" id="GO:0003774">
    <property type="term" value="F:cytoskeletal motor activity"/>
    <property type="evidence" value="ECO:0007669"/>
    <property type="project" value="UniProtKB-UniRule"/>
</dbReference>
<dbReference type="SUPFAM" id="SSF52540">
    <property type="entry name" value="P-loop containing nucleoside triphosphate hydrolases"/>
    <property type="match status" value="1"/>
</dbReference>
<keyword evidence="2 6" id="KW-0067">ATP-binding</keyword>
<feature type="region of interest" description="Disordered" evidence="8">
    <location>
        <begin position="1085"/>
        <end position="1108"/>
    </location>
</feature>
<feature type="coiled-coil region" evidence="7">
    <location>
        <begin position="879"/>
        <end position="976"/>
    </location>
</feature>
<keyword evidence="5 6" id="KW-0505">Motor protein</keyword>
<dbReference type="PROSITE" id="PS50096">
    <property type="entry name" value="IQ"/>
    <property type="match status" value="1"/>
</dbReference>
<protein>
    <submittedName>
        <fullName evidence="10">Unconventional myosin-xviiia-like</fullName>
    </submittedName>
</protein>
<feature type="compositionally biased region" description="Basic and acidic residues" evidence="8">
    <location>
        <begin position="1472"/>
        <end position="1553"/>
    </location>
</feature>
<feature type="region of interest" description="Disordered" evidence="8">
    <location>
        <begin position="1270"/>
        <end position="1292"/>
    </location>
</feature>
<feature type="compositionally biased region" description="Acidic residues" evidence="8">
    <location>
        <begin position="1592"/>
        <end position="1608"/>
    </location>
</feature>
<dbReference type="InterPro" id="IPR036064">
    <property type="entry name" value="MYSc_Myo18"/>
</dbReference>
<dbReference type="PRINTS" id="PR00193">
    <property type="entry name" value="MYOSINHEAVY"/>
</dbReference>
<dbReference type="InterPro" id="IPR036961">
    <property type="entry name" value="Kinesin_motor_dom_sf"/>
</dbReference>
<dbReference type="Gene3D" id="1.10.10.820">
    <property type="match status" value="1"/>
</dbReference>
<dbReference type="CDD" id="cd01386">
    <property type="entry name" value="MYSc_Myo18"/>
    <property type="match status" value="1"/>
</dbReference>
<evidence type="ECO:0000259" key="9">
    <source>
        <dbReference type="PROSITE" id="PS51456"/>
    </source>
</evidence>
<dbReference type="Proteomes" id="UP000735302">
    <property type="component" value="Unassembled WGS sequence"/>
</dbReference>
<feature type="region of interest" description="Disordered" evidence="8">
    <location>
        <begin position="1216"/>
        <end position="1235"/>
    </location>
</feature>
<name>A0AAV3ZJL9_9GAST</name>
<evidence type="ECO:0000256" key="5">
    <source>
        <dbReference type="ARBA" id="ARBA00023175"/>
    </source>
</evidence>
<feature type="region of interest" description="Disordered" evidence="8">
    <location>
        <begin position="1472"/>
        <end position="1555"/>
    </location>
</feature>
<gene>
    <name evidence="10" type="ORF">PoB_002201200</name>
</gene>
<dbReference type="SMART" id="SM00242">
    <property type="entry name" value="MYSc"/>
    <property type="match status" value="1"/>
</dbReference>
<evidence type="ECO:0000256" key="7">
    <source>
        <dbReference type="SAM" id="Coils"/>
    </source>
</evidence>
<dbReference type="Gene3D" id="1.20.120.720">
    <property type="entry name" value="Myosin VI head, motor domain, U50 subdomain"/>
    <property type="match status" value="1"/>
</dbReference>
<keyword evidence="3 7" id="KW-0175">Coiled coil</keyword>
<keyword evidence="4 6" id="KW-0518">Myosin</keyword>
<dbReference type="Gene3D" id="4.10.270.10">
    <property type="entry name" value="Myosin, subunit A"/>
    <property type="match status" value="1"/>
</dbReference>
<evidence type="ECO:0000256" key="1">
    <source>
        <dbReference type="ARBA" id="ARBA00022741"/>
    </source>
</evidence>